<dbReference type="InterPro" id="IPR001387">
    <property type="entry name" value="Cro/C1-type_HTH"/>
</dbReference>
<feature type="domain" description="HTH cro/C1-type" evidence="2">
    <location>
        <begin position="15"/>
        <end position="68"/>
    </location>
</feature>
<evidence type="ECO:0000313" key="3">
    <source>
        <dbReference type="EMBL" id="MBC6447479.1"/>
    </source>
</evidence>
<dbReference type="InterPro" id="IPR010982">
    <property type="entry name" value="Lambda_DNA-bd_dom_sf"/>
</dbReference>
<evidence type="ECO:0000259" key="2">
    <source>
        <dbReference type="PROSITE" id="PS50943"/>
    </source>
</evidence>
<dbReference type="PANTHER" id="PTHR46797:SF1">
    <property type="entry name" value="METHYLPHOSPHONATE SYNTHASE"/>
    <property type="match status" value="1"/>
</dbReference>
<dbReference type="EMBL" id="JABVED010000004">
    <property type="protein sequence ID" value="MBC6447479.1"/>
    <property type="molecule type" value="Genomic_DNA"/>
</dbReference>
<dbReference type="Gene3D" id="1.25.40.10">
    <property type="entry name" value="Tetratricopeptide repeat domain"/>
    <property type="match status" value="1"/>
</dbReference>
<dbReference type="SUPFAM" id="SSF48452">
    <property type="entry name" value="TPR-like"/>
    <property type="match status" value="1"/>
</dbReference>
<keyword evidence="4" id="KW-1185">Reference proteome</keyword>
<dbReference type="PANTHER" id="PTHR46797">
    <property type="entry name" value="HTH-TYPE TRANSCRIPTIONAL REGULATOR"/>
    <property type="match status" value="1"/>
</dbReference>
<evidence type="ECO:0000313" key="4">
    <source>
        <dbReference type="Proteomes" id="UP000734823"/>
    </source>
</evidence>
<dbReference type="InterPro" id="IPR050807">
    <property type="entry name" value="TransReg_Diox_bact_type"/>
</dbReference>
<evidence type="ECO:0000256" key="1">
    <source>
        <dbReference type="ARBA" id="ARBA00023125"/>
    </source>
</evidence>
<dbReference type="CDD" id="cd00093">
    <property type="entry name" value="HTH_XRE"/>
    <property type="match status" value="1"/>
</dbReference>
<reference evidence="3 4" key="1">
    <citation type="submission" date="2020-06" db="EMBL/GenBank/DDBJ databases">
        <title>Actinokineospora xiongansis sp. nov., isolated from soil of Baiyangdian.</title>
        <authorList>
            <person name="Zhang X."/>
        </authorList>
    </citation>
    <scope>NUCLEOTIDE SEQUENCE [LARGE SCALE GENOMIC DNA]</scope>
    <source>
        <strain evidence="3 4">HBU206404</strain>
    </source>
</reference>
<sequence>MSIVGVRQPEFGQRLRQLRQERGLSQRDVAGDVVNPSYISLLETGARVPTLEVVLQIAQALDVNLEALVADATLPVKAAADENPEAGRALVLDILARSALDFGDLDDAGERYQRAYDSAVRDGGPSWVLERGIALQDILILRADHHSRYALLNDLVEVAEQVGVPELIVKLRLDKAAAARDCGHMAEALRLTESAMAILPDTELADTGEHVRALGVLISVKVDSGDTADIAPLVDRMLACAERLGSRTVLGRSHWAASVAYARLGAGELAERHVRQAKDMLAQPGTSIREWGRFARAAASALLDADAELAEIDQYVNWMRAALELVDSPADHAKMVSIEARYALARGEYERALELSENEPDELPSVELVRLRRARGRALHRLGRTDEAVDALRSAAHLCEELAAYRVAAQVWREIDDVRSA</sequence>
<dbReference type="SMART" id="SM00530">
    <property type="entry name" value="HTH_XRE"/>
    <property type="match status" value="1"/>
</dbReference>
<gene>
    <name evidence="3" type="ORF">GPZ80_09890</name>
</gene>
<proteinExistence type="predicted"/>
<dbReference type="InterPro" id="IPR011990">
    <property type="entry name" value="TPR-like_helical_dom_sf"/>
</dbReference>
<dbReference type="Proteomes" id="UP000734823">
    <property type="component" value="Unassembled WGS sequence"/>
</dbReference>
<organism evidence="3 4">
    <name type="scientific">Actinokineospora xionganensis</name>
    <dbReference type="NCBI Taxonomy" id="2684470"/>
    <lineage>
        <taxon>Bacteria</taxon>
        <taxon>Bacillati</taxon>
        <taxon>Actinomycetota</taxon>
        <taxon>Actinomycetes</taxon>
        <taxon>Pseudonocardiales</taxon>
        <taxon>Pseudonocardiaceae</taxon>
        <taxon>Actinokineospora</taxon>
    </lineage>
</organism>
<accession>A0ABR7L470</accession>
<dbReference type="PROSITE" id="PS50943">
    <property type="entry name" value="HTH_CROC1"/>
    <property type="match status" value="1"/>
</dbReference>
<dbReference type="SUPFAM" id="SSF47413">
    <property type="entry name" value="lambda repressor-like DNA-binding domains"/>
    <property type="match status" value="1"/>
</dbReference>
<name>A0ABR7L470_9PSEU</name>
<dbReference type="RefSeq" id="WP_187219993.1">
    <property type="nucleotide sequence ID" value="NZ_JABVED010000004.1"/>
</dbReference>
<dbReference type="Gene3D" id="1.10.260.40">
    <property type="entry name" value="lambda repressor-like DNA-binding domains"/>
    <property type="match status" value="1"/>
</dbReference>
<protein>
    <submittedName>
        <fullName evidence="3">Helix-turn-helix domain-containing protein</fullName>
    </submittedName>
</protein>
<keyword evidence="1" id="KW-0238">DNA-binding</keyword>
<comment type="caution">
    <text evidence="3">The sequence shown here is derived from an EMBL/GenBank/DDBJ whole genome shotgun (WGS) entry which is preliminary data.</text>
</comment>
<dbReference type="Pfam" id="PF13560">
    <property type="entry name" value="HTH_31"/>
    <property type="match status" value="1"/>
</dbReference>